<dbReference type="SUPFAM" id="SSF81383">
    <property type="entry name" value="F-box domain"/>
    <property type="match status" value="1"/>
</dbReference>
<dbReference type="AlphaFoldDB" id="A0AAW1VMY3"/>
<sequence>MSDHLSEEIVNGILLRLPVKSLVKCTAVCKSWNSLIKSSAFIGTHLHENDDARLLLLNGATPTAVSPFYCLHWDNSEFGEYANLVAPPINNDRNFVDFAIGTCNGLVCLVVAASLLVLWNPLIRKYVCLPRPSPAPTKSFEESFAFGHDSVNNDYKVLRLRLNGKGVRSKRVCEAEVWSLARGAWKSLNSKRVKLCYTSFESGTASVNSALHWAKCYGNVRPTVSIVSFDLVNESFHQVEMPQHLMLRKGSDNTHVSRYGDSIALFETGSYEEVADFDLWVMKEYGVAESWTKLCTVSLPMVYILRPFGFRRTGEVVLRVAHQGVIYDWDMLKILKLVEPKSKQVKDFGIDGYRYHLVDSFTESLVLLDQANAISY</sequence>
<dbReference type="InterPro" id="IPR050796">
    <property type="entry name" value="SCF_F-box_component"/>
</dbReference>
<dbReference type="PANTHER" id="PTHR31672:SF13">
    <property type="entry name" value="F-BOX PROTEIN CPR30-LIKE"/>
    <property type="match status" value="1"/>
</dbReference>
<dbReference type="PANTHER" id="PTHR31672">
    <property type="entry name" value="BNACNNG10540D PROTEIN"/>
    <property type="match status" value="1"/>
</dbReference>
<dbReference type="Pfam" id="PF00646">
    <property type="entry name" value="F-box"/>
    <property type="match status" value="1"/>
</dbReference>
<evidence type="ECO:0000313" key="3">
    <source>
        <dbReference type="Proteomes" id="UP001457282"/>
    </source>
</evidence>
<dbReference type="Gene3D" id="1.20.1280.50">
    <property type="match status" value="1"/>
</dbReference>
<evidence type="ECO:0000313" key="2">
    <source>
        <dbReference type="EMBL" id="KAK9903775.1"/>
    </source>
</evidence>
<accession>A0AAW1VMY3</accession>
<dbReference type="SMART" id="SM00256">
    <property type="entry name" value="FBOX"/>
    <property type="match status" value="1"/>
</dbReference>
<organism evidence="2 3">
    <name type="scientific">Rubus argutus</name>
    <name type="common">Southern blackberry</name>
    <dbReference type="NCBI Taxonomy" id="59490"/>
    <lineage>
        <taxon>Eukaryota</taxon>
        <taxon>Viridiplantae</taxon>
        <taxon>Streptophyta</taxon>
        <taxon>Embryophyta</taxon>
        <taxon>Tracheophyta</taxon>
        <taxon>Spermatophyta</taxon>
        <taxon>Magnoliopsida</taxon>
        <taxon>eudicotyledons</taxon>
        <taxon>Gunneridae</taxon>
        <taxon>Pentapetalae</taxon>
        <taxon>rosids</taxon>
        <taxon>fabids</taxon>
        <taxon>Rosales</taxon>
        <taxon>Rosaceae</taxon>
        <taxon>Rosoideae</taxon>
        <taxon>Rosoideae incertae sedis</taxon>
        <taxon>Rubus</taxon>
    </lineage>
</organism>
<proteinExistence type="predicted"/>
<dbReference type="EMBL" id="JBEDUW010000209">
    <property type="protein sequence ID" value="KAK9903775.1"/>
    <property type="molecule type" value="Genomic_DNA"/>
</dbReference>
<name>A0AAW1VMY3_RUBAR</name>
<evidence type="ECO:0000259" key="1">
    <source>
        <dbReference type="SMART" id="SM00256"/>
    </source>
</evidence>
<dbReference type="Proteomes" id="UP001457282">
    <property type="component" value="Unassembled WGS sequence"/>
</dbReference>
<gene>
    <name evidence="2" type="ORF">M0R45_000952</name>
</gene>
<dbReference type="InterPro" id="IPR013187">
    <property type="entry name" value="F-box-assoc_dom_typ3"/>
</dbReference>
<dbReference type="InterPro" id="IPR001810">
    <property type="entry name" value="F-box_dom"/>
</dbReference>
<dbReference type="InterPro" id="IPR017451">
    <property type="entry name" value="F-box-assoc_interact_dom"/>
</dbReference>
<comment type="caution">
    <text evidence="2">The sequence shown here is derived from an EMBL/GenBank/DDBJ whole genome shotgun (WGS) entry which is preliminary data.</text>
</comment>
<dbReference type="CDD" id="cd22157">
    <property type="entry name" value="F-box_AtFBW1-like"/>
    <property type="match status" value="1"/>
</dbReference>
<feature type="domain" description="F-box" evidence="1">
    <location>
        <begin position="5"/>
        <end position="45"/>
    </location>
</feature>
<reference evidence="2 3" key="1">
    <citation type="journal article" date="2023" name="G3 (Bethesda)">
        <title>A chromosome-length genome assembly and annotation of blackberry (Rubus argutus, cv. 'Hillquist').</title>
        <authorList>
            <person name="Bruna T."/>
            <person name="Aryal R."/>
            <person name="Dudchenko O."/>
            <person name="Sargent D.J."/>
            <person name="Mead D."/>
            <person name="Buti M."/>
            <person name="Cavallini A."/>
            <person name="Hytonen T."/>
            <person name="Andres J."/>
            <person name="Pham M."/>
            <person name="Weisz D."/>
            <person name="Mascagni F."/>
            <person name="Usai G."/>
            <person name="Natali L."/>
            <person name="Bassil N."/>
            <person name="Fernandez G.E."/>
            <person name="Lomsadze A."/>
            <person name="Armour M."/>
            <person name="Olukolu B."/>
            <person name="Poorten T."/>
            <person name="Britton C."/>
            <person name="Davik J."/>
            <person name="Ashrafi H."/>
            <person name="Aiden E.L."/>
            <person name="Borodovsky M."/>
            <person name="Worthington M."/>
        </authorList>
    </citation>
    <scope>NUCLEOTIDE SEQUENCE [LARGE SCALE GENOMIC DNA]</scope>
    <source>
        <strain evidence="2">PI 553951</strain>
    </source>
</reference>
<dbReference type="Pfam" id="PF08268">
    <property type="entry name" value="FBA_3"/>
    <property type="match status" value="1"/>
</dbReference>
<keyword evidence="3" id="KW-1185">Reference proteome</keyword>
<dbReference type="InterPro" id="IPR036047">
    <property type="entry name" value="F-box-like_dom_sf"/>
</dbReference>
<dbReference type="NCBIfam" id="TIGR01640">
    <property type="entry name" value="F_box_assoc_1"/>
    <property type="match status" value="1"/>
</dbReference>
<protein>
    <recommendedName>
        <fullName evidence="1">F-box domain-containing protein</fullName>
    </recommendedName>
</protein>